<proteinExistence type="predicted"/>
<gene>
    <name evidence="3" type="ORF">N5I20_23810</name>
</gene>
<evidence type="ECO:0000259" key="1">
    <source>
        <dbReference type="Pfam" id="PF09722"/>
    </source>
</evidence>
<evidence type="ECO:0000259" key="2">
    <source>
        <dbReference type="Pfam" id="PF20432"/>
    </source>
</evidence>
<dbReference type="InterPro" id="IPR046847">
    <property type="entry name" value="Xre-like_HTH"/>
</dbReference>
<dbReference type="Proteomes" id="UP001161704">
    <property type="component" value="Unassembled WGS sequence"/>
</dbReference>
<comment type="caution">
    <text evidence="3">The sequence shown here is derived from an EMBL/GenBank/DDBJ whole genome shotgun (WGS) entry which is preliminary data.</text>
</comment>
<evidence type="ECO:0000313" key="3">
    <source>
        <dbReference type="EMBL" id="MDH1508062.1"/>
    </source>
</evidence>
<dbReference type="Pfam" id="PF09722">
    <property type="entry name" value="Xre_MbcA_ParS_C"/>
    <property type="match status" value="1"/>
</dbReference>
<protein>
    <submittedName>
        <fullName evidence="3">MbcA/ParS/Xre antitoxin family protein</fullName>
    </submittedName>
</protein>
<name>A0AA42UJG0_AERCA</name>
<dbReference type="InterPro" id="IPR024467">
    <property type="entry name" value="Xre/MbcA/ParS-like_toxin-bd"/>
</dbReference>
<dbReference type="EMBL" id="JAOCIZ010000235">
    <property type="protein sequence ID" value="MDH1508062.1"/>
    <property type="molecule type" value="Genomic_DNA"/>
</dbReference>
<sequence length="131" mass="14189">MNPEINSATSKSADATAIKAAFTILDRWGASAEQQQSILQLAKATYYKHRSGGEPKLTGDQLTRISYLLNIHASLRTVFENPTNVYGFMAMPNNNAYFNGAAPLTLIGSGAFGTLYEVAKRIDALRGGMWG</sequence>
<dbReference type="Pfam" id="PF20432">
    <property type="entry name" value="Xre-like-HTH"/>
    <property type="match status" value="1"/>
</dbReference>
<dbReference type="GO" id="GO:0003677">
    <property type="term" value="F:DNA binding"/>
    <property type="evidence" value="ECO:0007669"/>
    <property type="project" value="InterPro"/>
</dbReference>
<reference evidence="3" key="1">
    <citation type="submission" date="2022-09" db="EMBL/GenBank/DDBJ databases">
        <title>Intensive care unit water sources are persistently colonized with multi-drug resistant bacteria and are the site of extensive horizontal gene transfer of antibiotic resistance genes.</title>
        <authorList>
            <person name="Diorio-Toth L."/>
        </authorList>
    </citation>
    <scope>NUCLEOTIDE SEQUENCE</scope>
    <source>
        <strain evidence="3">GD03710</strain>
    </source>
</reference>
<dbReference type="RefSeq" id="WP_270657611.1">
    <property type="nucleotide sequence ID" value="NZ_JAOCFK010000057.1"/>
</dbReference>
<dbReference type="AlphaFoldDB" id="A0AA42UJG0"/>
<feature type="domain" description="Antitoxin Xre/MbcA/ParS-like toxin-binding" evidence="1">
    <location>
        <begin position="74"/>
        <end position="128"/>
    </location>
</feature>
<accession>A0AA42UJG0</accession>
<feature type="domain" description="Antitoxin Xre-like helix-turn-helix" evidence="2">
    <location>
        <begin position="13"/>
        <end position="69"/>
    </location>
</feature>
<organism evidence="3 4">
    <name type="scientific">Aeromonas caviae</name>
    <name type="common">Aeromonas punctata</name>
    <dbReference type="NCBI Taxonomy" id="648"/>
    <lineage>
        <taxon>Bacteria</taxon>
        <taxon>Pseudomonadati</taxon>
        <taxon>Pseudomonadota</taxon>
        <taxon>Gammaproteobacteria</taxon>
        <taxon>Aeromonadales</taxon>
        <taxon>Aeromonadaceae</taxon>
        <taxon>Aeromonas</taxon>
    </lineage>
</organism>
<evidence type="ECO:0000313" key="4">
    <source>
        <dbReference type="Proteomes" id="UP001161704"/>
    </source>
</evidence>